<comment type="subcellular location">
    <subcellularLocation>
        <location evidence="1">Membrane</location>
        <topology evidence="1">Multi-pass membrane protein</topology>
    </subcellularLocation>
</comment>
<accession>A0A6A6X3K7</accession>
<dbReference type="InterPro" id="IPR049326">
    <property type="entry name" value="Rhodopsin_dom_fungi"/>
</dbReference>
<feature type="transmembrane region" description="Helical" evidence="7">
    <location>
        <begin position="145"/>
        <end position="170"/>
    </location>
</feature>
<name>A0A6A6X3K7_9PLEO</name>
<dbReference type="GO" id="GO:0016020">
    <property type="term" value="C:membrane"/>
    <property type="evidence" value="ECO:0007669"/>
    <property type="project" value="UniProtKB-SubCell"/>
</dbReference>
<dbReference type="PANTHER" id="PTHR33048:SF47">
    <property type="entry name" value="INTEGRAL MEMBRANE PROTEIN-RELATED"/>
    <property type="match status" value="1"/>
</dbReference>
<dbReference type="Proteomes" id="UP000799757">
    <property type="component" value="Unassembled WGS sequence"/>
</dbReference>
<protein>
    <recommendedName>
        <fullName evidence="8">Rhodopsin domain-containing protein</fullName>
    </recommendedName>
</protein>
<gene>
    <name evidence="9" type="ORF">K505DRAFT_340111</name>
</gene>
<dbReference type="OrthoDB" id="5342292at2759"/>
<evidence type="ECO:0000313" key="10">
    <source>
        <dbReference type="Proteomes" id="UP000799757"/>
    </source>
</evidence>
<proteinExistence type="inferred from homology"/>
<keyword evidence="2 7" id="KW-0812">Transmembrane</keyword>
<feature type="transmembrane region" description="Helical" evidence="7">
    <location>
        <begin position="40"/>
        <end position="62"/>
    </location>
</feature>
<organism evidence="9 10">
    <name type="scientific">Melanomma pulvis-pyrius CBS 109.77</name>
    <dbReference type="NCBI Taxonomy" id="1314802"/>
    <lineage>
        <taxon>Eukaryota</taxon>
        <taxon>Fungi</taxon>
        <taxon>Dikarya</taxon>
        <taxon>Ascomycota</taxon>
        <taxon>Pezizomycotina</taxon>
        <taxon>Dothideomycetes</taxon>
        <taxon>Pleosporomycetidae</taxon>
        <taxon>Pleosporales</taxon>
        <taxon>Melanommataceae</taxon>
        <taxon>Melanomma</taxon>
    </lineage>
</organism>
<dbReference type="InterPro" id="IPR052337">
    <property type="entry name" value="SAT4-like"/>
</dbReference>
<feature type="region of interest" description="Disordered" evidence="6">
    <location>
        <begin position="310"/>
        <end position="337"/>
    </location>
</feature>
<evidence type="ECO:0000256" key="6">
    <source>
        <dbReference type="SAM" id="MobiDB-lite"/>
    </source>
</evidence>
<feature type="transmembrane region" description="Helical" evidence="7">
    <location>
        <begin position="111"/>
        <end position="133"/>
    </location>
</feature>
<feature type="transmembrane region" description="Helical" evidence="7">
    <location>
        <begin position="74"/>
        <end position="91"/>
    </location>
</feature>
<reference evidence="9" key="1">
    <citation type="journal article" date="2020" name="Stud. Mycol.">
        <title>101 Dothideomycetes genomes: a test case for predicting lifestyles and emergence of pathogens.</title>
        <authorList>
            <person name="Haridas S."/>
            <person name="Albert R."/>
            <person name="Binder M."/>
            <person name="Bloem J."/>
            <person name="Labutti K."/>
            <person name="Salamov A."/>
            <person name="Andreopoulos B."/>
            <person name="Baker S."/>
            <person name="Barry K."/>
            <person name="Bills G."/>
            <person name="Bluhm B."/>
            <person name="Cannon C."/>
            <person name="Castanera R."/>
            <person name="Culley D."/>
            <person name="Daum C."/>
            <person name="Ezra D."/>
            <person name="Gonzalez J."/>
            <person name="Henrissat B."/>
            <person name="Kuo A."/>
            <person name="Liang C."/>
            <person name="Lipzen A."/>
            <person name="Lutzoni F."/>
            <person name="Magnuson J."/>
            <person name="Mondo S."/>
            <person name="Nolan M."/>
            <person name="Ohm R."/>
            <person name="Pangilinan J."/>
            <person name="Park H.-J."/>
            <person name="Ramirez L."/>
            <person name="Alfaro M."/>
            <person name="Sun H."/>
            <person name="Tritt A."/>
            <person name="Yoshinaga Y."/>
            <person name="Zwiers L.-H."/>
            <person name="Turgeon B."/>
            <person name="Goodwin S."/>
            <person name="Spatafora J."/>
            <person name="Crous P."/>
            <person name="Grigoriev I."/>
        </authorList>
    </citation>
    <scope>NUCLEOTIDE SEQUENCE</scope>
    <source>
        <strain evidence="9">CBS 109.77</strain>
    </source>
</reference>
<feature type="region of interest" description="Disordered" evidence="6">
    <location>
        <begin position="359"/>
        <end position="383"/>
    </location>
</feature>
<keyword evidence="4 7" id="KW-0472">Membrane</keyword>
<dbReference type="EMBL" id="MU002054">
    <property type="protein sequence ID" value="KAF2790798.1"/>
    <property type="molecule type" value="Genomic_DNA"/>
</dbReference>
<sequence>MEKFVNCTIPELLDPNVCPGLAPPLGMVPMDPNAYTLHPYVIATTAVCTTLVFVGVVIRIFAKAYVLKKMQLEDYCLLFAACGFGAYMGVMNRAFEYNCGKHQWNVSIADVMVVVQVLYSPPMLAAKLALLLQIQRIFTVNVKNFTYWIVWVLIIANCISYTIFLFMFIFACVPREKIWNPMVPGRCLDLGPTMISSSALNLVSDVAILVVPLLSISSLQMPTRRKVAVSAIFATGTLPLTCPSAVVSSILRLIYTLHLIHSLDITYWATPAGMWSLAEFTSVILCGCFPTFPPFLNFLLGKNKQNTKYSYGSAPNSRQPVPPFSPSKNPAKSPYSWNDTMMEEDMGPYIPLDERTTVVGASNGEGAHNTSESSLRPGPQPRESVIYKTVEFETTSING</sequence>
<evidence type="ECO:0000256" key="5">
    <source>
        <dbReference type="ARBA" id="ARBA00038359"/>
    </source>
</evidence>
<comment type="similarity">
    <text evidence="5">Belongs to the SAT4 family.</text>
</comment>
<evidence type="ECO:0000256" key="1">
    <source>
        <dbReference type="ARBA" id="ARBA00004141"/>
    </source>
</evidence>
<feature type="compositionally biased region" description="Polar residues" evidence="6">
    <location>
        <begin position="310"/>
        <end position="319"/>
    </location>
</feature>
<evidence type="ECO:0000256" key="3">
    <source>
        <dbReference type="ARBA" id="ARBA00022989"/>
    </source>
</evidence>
<keyword evidence="10" id="KW-1185">Reference proteome</keyword>
<keyword evidence="3 7" id="KW-1133">Transmembrane helix</keyword>
<evidence type="ECO:0000256" key="2">
    <source>
        <dbReference type="ARBA" id="ARBA00022692"/>
    </source>
</evidence>
<evidence type="ECO:0000313" key="9">
    <source>
        <dbReference type="EMBL" id="KAF2790798.1"/>
    </source>
</evidence>
<dbReference type="PANTHER" id="PTHR33048">
    <property type="entry name" value="PTH11-LIKE INTEGRAL MEMBRANE PROTEIN (AFU_ORTHOLOGUE AFUA_5G11245)"/>
    <property type="match status" value="1"/>
</dbReference>
<feature type="transmembrane region" description="Helical" evidence="7">
    <location>
        <begin position="227"/>
        <end position="255"/>
    </location>
</feature>
<feature type="transmembrane region" description="Helical" evidence="7">
    <location>
        <begin position="190"/>
        <end position="215"/>
    </location>
</feature>
<dbReference type="AlphaFoldDB" id="A0A6A6X3K7"/>
<dbReference type="Pfam" id="PF20684">
    <property type="entry name" value="Fung_rhodopsin"/>
    <property type="match status" value="1"/>
</dbReference>
<evidence type="ECO:0000256" key="7">
    <source>
        <dbReference type="SAM" id="Phobius"/>
    </source>
</evidence>
<evidence type="ECO:0000256" key="4">
    <source>
        <dbReference type="ARBA" id="ARBA00023136"/>
    </source>
</evidence>
<feature type="transmembrane region" description="Helical" evidence="7">
    <location>
        <begin position="275"/>
        <end position="300"/>
    </location>
</feature>
<feature type="domain" description="Rhodopsin" evidence="8">
    <location>
        <begin position="58"/>
        <end position="296"/>
    </location>
</feature>
<evidence type="ECO:0000259" key="8">
    <source>
        <dbReference type="Pfam" id="PF20684"/>
    </source>
</evidence>
<feature type="compositionally biased region" description="Polar residues" evidence="6">
    <location>
        <begin position="326"/>
        <end position="337"/>
    </location>
</feature>